<comment type="similarity">
    <text evidence="1">Belongs to the WD repeat EIPR1 family.</text>
</comment>
<dbReference type="SMART" id="SM00212">
    <property type="entry name" value="UBCc"/>
    <property type="match status" value="1"/>
</dbReference>
<evidence type="ECO:0000256" key="2">
    <source>
        <dbReference type="ARBA" id="ARBA00022574"/>
    </source>
</evidence>
<evidence type="ECO:0000313" key="8">
    <source>
        <dbReference type="Proteomes" id="UP000069272"/>
    </source>
</evidence>
<dbReference type="Gene3D" id="3.10.110.10">
    <property type="entry name" value="Ubiquitin Conjugating Enzyme"/>
    <property type="match status" value="1"/>
</dbReference>
<evidence type="ECO:0000256" key="1">
    <source>
        <dbReference type="ARBA" id="ARBA00005672"/>
    </source>
</evidence>
<dbReference type="PROSITE" id="PS50294">
    <property type="entry name" value="WD_REPEATS_REGION"/>
    <property type="match status" value="1"/>
</dbReference>
<dbReference type="AlphaFoldDB" id="A0A182FHQ9"/>
<dbReference type="VEuPathDB" id="VectorBase:AALB006052"/>
<proteinExistence type="inferred from homology"/>
<reference evidence="7 8" key="1">
    <citation type="journal article" date="2017" name="G3 (Bethesda)">
        <title>The Physical Genome Mapping of Anopheles albimanus Corrected Scaffold Misassemblies and Identified Interarm Rearrangements in Genus Anopheles.</title>
        <authorList>
            <person name="Artemov G.N."/>
            <person name="Peery A.N."/>
            <person name="Jiang X."/>
            <person name="Tu Z."/>
            <person name="Stegniy V.N."/>
            <person name="Sharakhova M.V."/>
            <person name="Sharakhov I.V."/>
        </authorList>
    </citation>
    <scope>NUCLEOTIDE SEQUENCE [LARGE SCALE GENOMIC DNA]</scope>
    <source>
        <strain evidence="7 8">ALBI9_A</strain>
    </source>
</reference>
<evidence type="ECO:0000256" key="6">
    <source>
        <dbReference type="SAM" id="MobiDB-lite"/>
    </source>
</evidence>
<dbReference type="InterPro" id="IPR036322">
    <property type="entry name" value="WD40_repeat_dom_sf"/>
</dbReference>
<dbReference type="Pfam" id="PF00400">
    <property type="entry name" value="WD40"/>
    <property type="match status" value="1"/>
</dbReference>
<dbReference type="InterPro" id="IPR016135">
    <property type="entry name" value="UBQ-conjugating_enzyme/RWD"/>
</dbReference>
<dbReference type="SUPFAM" id="SSF54495">
    <property type="entry name" value="UBC-like"/>
    <property type="match status" value="1"/>
</dbReference>
<dbReference type="VEuPathDB" id="VectorBase:AALB20_032892"/>
<dbReference type="EnsemblMetazoa" id="AALB006052-RA">
    <property type="protein sequence ID" value="AALB006052-PA"/>
    <property type="gene ID" value="AALB006052"/>
</dbReference>
<reference evidence="7" key="2">
    <citation type="submission" date="2022-08" db="UniProtKB">
        <authorList>
            <consortium name="EnsemblMetazoa"/>
        </authorList>
    </citation>
    <scope>IDENTIFICATION</scope>
    <source>
        <strain evidence="7">STECLA/ALBI9_A</strain>
    </source>
</reference>
<dbReference type="PROSITE" id="PS50127">
    <property type="entry name" value="UBC_2"/>
    <property type="match status" value="1"/>
</dbReference>
<dbReference type="PANTHER" id="PTHR14205">
    <property type="entry name" value="WD-REPEAT PROTEIN"/>
    <property type="match status" value="1"/>
</dbReference>
<accession>A0A182FHQ9</accession>
<evidence type="ECO:0000256" key="5">
    <source>
        <dbReference type="ARBA" id="ARBA00022786"/>
    </source>
</evidence>
<dbReference type="PROSITE" id="PS00183">
    <property type="entry name" value="UBC_1"/>
    <property type="match status" value="1"/>
</dbReference>
<dbReference type="STRING" id="7167.A0A182FHQ9"/>
<dbReference type="GO" id="GO:0016567">
    <property type="term" value="P:protein ubiquitination"/>
    <property type="evidence" value="ECO:0007669"/>
    <property type="project" value="TreeGrafter"/>
</dbReference>
<dbReference type="PANTHER" id="PTHR14205:SF15">
    <property type="entry name" value="EARP AND GARP COMPLEX-INTERACTING PROTEIN 1"/>
    <property type="match status" value="1"/>
</dbReference>
<feature type="compositionally biased region" description="Polar residues" evidence="6">
    <location>
        <begin position="1"/>
        <end position="17"/>
    </location>
</feature>
<feature type="region of interest" description="Disordered" evidence="6">
    <location>
        <begin position="1"/>
        <end position="21"/>
    </location>
</feature>
<keyword evidence="4" id="KW-0677">Repeat</keyword>
<dbReference type="FunFam" id="2.130.10.10:FF:000732">
    <property type="entry name" value="EARP-interacting protein homolog"/>
    <property type="match status" value="1"/>
</dbReference>
<keyword evidence="2" id="KW-0853">WD repeat</keyword>
<dbReference type="InterPro" id="IPR019775">
    <property type="entry name" value="WD40_repeat_CS"/>
</dbReference>
<dbReference type="InterPro" id="IPR001680">
    <property type="entry name" value="WD40_rpt"/>
</dbReference>
<dbReference type="VEuPathDB" id="VectorBase:AALB20_029887"/>
<dbReference type="InterPro" id="IPR015943">
    <property type="entry name" value="WD40/YVTN_repeat-like_dom_sf"/>
</dbReference>
<dbReference type="Pfam" id="PF23609">
    <property type="entry name" value="Beta-prop_EIPR1"/>
    <property type="match status" value="1"/>
</dbReference>
<dbReference type="InterPro" id="IPR023313">
    <property type="entry name" value="UBQ-conjugating_AS"/>
</dbReference>
<dbReference type="Proteomes" id="UP000069272">
    <property type="component" value="Chromosome 3L"/>
</dbReference>
<dbReference type="CDD" id="cd23791">
    <property type="entry name" value="UBCc_UBE2C"/>
    <property type="match status" value="1"/>
</dbReference>
<name>A0A182FHQ9_ANOAL</name>
<dbReference type="Pfam" id="PF00179">
    <property type="entry name" value="UQ_con"/>
    <property type="match status" value="1"/>
</dbReference>
<organism evidence="7 8">
    <name type="scientific">Anopheles albimanus</name>
    <name type="common">New world malaria mosquito</name>
    <dbReference type="NCBI Taxonomy" id="7167"/>
    <lineage>
        <taxon>Eukaryota</taxon>
        <taxon>Metazoa</taxon>
        <taxon>Ecdysozoa</taxon>
        <taxon>Arthropoda</taxon>
        <taxon>Hexapoda</taxon>
        <taxon>Insecta</taxon>
        <taxon>Pterygota</taxon>
        <taxon>Neoptera</taxon>
        <taxon>Endopterygota</taxon>
        <taxon>Diptera</taxon>
        <taxon>Nematocera</taxon>
        <taxon>Culicoidea</taxon>
        <taxon>Culicidae</taxon>
        <taxon>Anophelinae</taxon>
        <taxon>Anopheles</taxon>
    </lineage>
</organism>
<evidence type="ECO:0000313" key="7">
    <source>
        <dbReference type="EnsemblMetazoa" id="AALB006052-PA"/>
    </source>
</evidence>
<dbReference type="InterPro" id="IPR000608">
    <property type="entry name" value="UBC"/>
</dbReference>
<evidence type="ECO:0000256" key="3">
    <source>
        <dbReference type="ARBA" id="ARBA00022679"/>
    </source>
</evidence>
<evidence type="ECO:0000256" key="4">
    <source>
        <dbReference type="ARBA" id="ARBA00022737"/>
    </source>
</evidence>
<dbReference type="InterPro" id="IPR040323">
    <property type="entry name" value="EIPR1"/>
</dbReference>
<dbReference type="PROSITE" id="PS50082">
    <property type="entry name" value="WD_REPEATS_2"/>
    <property type="match status" value="1"/>
</dbReference>
<sequence>MAQNINPERAQSSNPSKQSDEALINNNNHAVSKRLQKELMALMMSSEKSISAFPEGENFFKWIGTISGPDDTVYKGQKYKLLLEFPNSYPYSAPNVKFLTPCFHPNVDLSGSICLDILKDKWSALYDVRTILLSIQSLLGEPNNDSPLNSQASQLWPNQVEYKNSAKKFPSHGAMEENNSLVYGLEFQARALASQQAESNDVRFFVATQSLKPNNQLHVVDLNESSSALHPHVFAHPLGEVWKLAASPNDPRLLASCYSLLKGTQIVMQTALLTLPESLDAREGDQEFLSFANVETLATEGYGHEIRTTEFHPSDANQLACVVDGKIVLFNRAEAATRVAAEINAKNVPKFTTGRWSHFYQGNQFIALHDCSIRSYDVRDPNHCVWSIEEAHSQMVRDLDCNPNKQCHIVTGGDDGVLKVWDFRNTKEHVFARNDHHHWIWCVRFNTYHDQLILSSGSDGKVLLTCAGSVSSEAPEAATRHDEAAEGTGEESKEHLADGLLHTFDQHEDSVYGVEWSTADPWMFASLSFDGRMIISKVPKQYKYQILL</sequence>
<keyword evidence="3" id="KW-0808">Transferase</keyword>
<dbReference type="Gene3D" id="2.130.10.10">
    <property type="entry name" value="YVTN repeat-like/Quinoprotein amine dehydrogenase"/>
    <property type="match status" value="1"/>
</dbReference>
<dbReference type="InterPro" id="IPR059104">
    <property type="entry name" value="Beta-prop_EIPR1-like"/>
</dbReference>
<keyword evidence="5" id="KW-0833">Ubl conjugation pathway</keyword>
<dbReference type="GO" id="GO:0016740">
    <property type="term" value="F:transferase activity"/>
    <property type="evidence" value="ECO:0007669"/>
    <property type="project" value="UniProtKB-KW"/>
</dbReference>
<keyword evidence="8" id="KW-1185">Reference proteome</keyword>
<protein>
    <submittedName>
        <fullName evidence="7">Uncharacterized protein</fullName>
    </submittedName>
</protein>
<dbReference type="SUPFAM" id="SSF50978">
    <property type="entry name" value="WD40 repeat-like"/>
    <property type="match status" value="1"/>
</dbReference>
<dbReference type="PROSITE" id="PS00678">
    <property type="entry name" value="WD_REPEATS_1"/>
    <property type="match status" value="1"/>
</dbReference>
<dbReference type="SMART" id="SM00320">
    <property type="entry name" value="WD40"/>
    <property type="match status" value="4"/>
</dbReference>